<dbReference type="SUPFAM" id="SSF48371">
    <property type="entry name" value="ARM repeat"/>
    <property type="match status" value="1"/>
</dbReference>
<feature type="domain" description="Peptidase M1 leukotriene A4 hydrolase/aminopeptidase C-terminal" evidence="13">
    <location>
        <begin position="520"/>
        <end position="665"/>
    </location>
</feature>
<dbReference type="InterPro" id="IPR042097">
    <property type="entry name" value="Aminopeptidase_N-like_N_sf"/>
</dbReference>
<dbReference type="InParanoid" id="C5KT91"/>
<dbReference type="SUPFAM" id="SSF55486">
    <property type="entry name" value="Metalloproteases ('zincins'), catalytic domain"/>
    <property type="match status" value="1"/>
</dbReference>
<dbReference type="FunFam" id="3.30.2010.30:FF:000001">
    <property type="entry name" value="Leukotriene A(4) hydrolase"/>
    <property type="match status" value="1"/>
</dbReference>
<dbReference type="Gene3D" id="1.10.390.10">
    <property type="entry name" value="Neutral Protease Domain 2"/>
    <property type="match status" value="1"/>
</dbReference>
<feature type="binding site" evidence="10">
    <location>
        <begin position="324"/>
        <end position="329"/>
    </location>
    <ligand>
        <name>a peptide</name>
        <dbReference type="ChEBI" id="CHEBI:60466"/>
    </ligand>
</feature>
<dbReference type="Pfam" id="PF17900">
    <property type="entry name" value="Peptidase_M1_N"/>
    <property type="match status" value="1"/>
</dbReference>
<dbReference type="SUPFAM" id="SSF63737">
    <property type="entry name" value="Leukotriene A4 hydrolase N-terminal domain"/>
    <property type="match status" value="1"/>
</dbReference>
<dbReference type="InterPro" id="IPR049980">
    <property type="entry name" value="LTA4H_cat"/>
</dbReference>
<feature type="active site" description="Proton donor" evidence="9">
    <location>
        <position position="442"/>
    </location>
</feature>
<protein>
    <submittedName>
        <fullName evidence="14">Leukotriene A-4 hydrolase, putative</fullName>
    </submittedName>
</protein>
<dbReference type="InterPro" id="IPR027268">
    <property type="entry name" value="Peptidase_M4/M1_CTD_sf"/>
</dbReference>
<dbReference type="FunFam" id="1.10.390.10:FF:000003">
    <property type="entry name" value="Leukotriene A(4) hydrolase"/>
    <property type="match status" value="1"/>
</dbReference>
<evidence type="ECO:0000256" key="10">
    <source>
        <dbReference type="PIRSR" id="PIRSR634015-2"/>
    </source>
</evidence>
<dbReference type="SMART" id="SM01263">
    <property type="entry name" value="Leuk-A4-hydro_C"/>
    <property type="match status" value="1"/>
</dbReference>
<feature type="binding site" evidence="10">
    <location>
        <begin position="190"/>
        <end position="192"/>
    </location>
    <ligand>
        <name>a peptide</name>
        <dbReference type="ChEBI" id="CHEBI:60466"/>
    </ligand>
</feature>
<evidence type="ECO:0000313" key="14">
    <source>
        <dbReference type="EMBL" id="EER12441.1"/>
    </source>
</evidence>
<dbReference type="EMBL" id="GG676168">
    <property type="protein sequence ID" value="EER12441.1"/>
    <property type="molecule type" value="Genomic_DNA"/>
</dbReference>
<evidence type="ECO:0000256" key="9">
    <source>
        <dbReference type="PIRSR" id="PIRSR634015-1"/>
    </source>
</evidence>
<dbReference type="PANTHER" id="PTHR45726:SF3">
    <property type="entry name" value="LEUKOTRIENE A-4 HYDROLASE"/>
    <property type="match status" value="1"/>
</dbReference>
<comment type="subcellular location">
    <subcellularLocation>
        <location evidence="1">Cytoplasm</location>
    </subcellularLocation>
</comment>
<evidence type="ECO:0000256" key="4">
    <source>
        <dbReference type="ARBA" id="ARBA00022670"/>
    </source>
</evidence>
<dbReference type="Pfam" id="PF09127">
    <property type="entry name" value="Leuk-A4-hydro_C"/>
    <property type="match status" value="1"/>
</dbReference>
<dbReference type="PRINTS" id="PR00756">
    <property type="entry name" value="ALADIPTASE"/>
</dbReference>
<comment type="similarity">
    <text evidence="2">Belongs to the peptidase M1 family.</text>
</comment>
<evidence type="ECO:0000259" key="13">
    <source>
        <dbReference type="SMART" id="SM01263"/>
    </source>
</evidence>
<dbReference type="OMA" id="CTALQWM"/>
<dbReference type="InterPro" id="IPR015211">
    <property type="entry name" value="Peptidase_M1_C"/>
</dbReference>
<keyword evidence="3" id="KW-0963">Cytoplasm</keyword>
<keyword evidence="7 11" id="KW-0862">Zinc</keyword>
<organism evidence="15">
    <name type="scientific">Perkinsus marinus (strain ATCC 50983 / TXsc)</name>
    <dbReference type="NCBI Taxonomy" id="423536"/>
    <lineage>
        <taxon>Eukaryota</taxon>
        <taxon>Sar</taxon>
        <taxon>Alveolata</taxon>
        <taxon>Perkinsozoa</taxon>
        <taxon>Perkinsea</taxon>
        <taxon>Perkinsida</taxon>
        <taxon>Perkinsidae</taxon>
        <taxon>Perkinsus</taxon>
    </lineage>
</organism>
<evidence type="ECO:0000256" key="7">
    <source>
        <dbReference type="ARBA" id="ARBA00022833"/>
    </source>
</evidence>
<dbReference type="Pfam" id="PF01433">
    <property type="entry name" value="Peptidase_M1"/>
    <property type="match status" value="1"/>
</dbReference>
<dbReference type="InterPro" id="IPR034015">
    <property type="entry name" value="M1_LTA4H"/>
</dbReference>
<dbReference type="Gene3D" id="1.25.40.320">
    <property type="entry name" value="Peptidase M1, leukotriene A4 hydrolase/aminopeptidase C-terminal domain"/>
    <property type="match status" value="1"/>
</dbReference>
<evidence type="ECO:0000256" key="6">
    <source>
        <dbReference type="ARBA" id="ARBA00022801"/>
    </source>
</evidence>
<gene>
    <name evidence="14" type="ORF">Pmar_PMAR001239</name>
</gene>
<proteinExistence type="inferred from homology"/>
<keyword evidence="8" id="KW-0482">Metalloprotease</keyword>
<dbReference type="PANTHER" id="PTHR45726">
    <property type="entry name" value="LEUKOTRIENE A-4 HYDROLASE"/>
    <property type="match status" value="1"/>
</dbReference>
<evidence type="ECO:0000256" key="1">
    <source>
        <dbReference type="ARBA" id="ARBA00004496"/>
    </source>
</evidence>
<dbReference type="GO" id="GO:0005829">
    <property type="term" value="C:cytosol"/>
    <property type="evidence" value="ECO:0007669"/>
    <property type="project" value="TreeGrafter"/>
</dbReference>
<dbReference type="GO" id="GO:0008237">
    <property type="term" value="F:metallopeptidase activity"/>
    <property type="evidence" value="ECO:0007669"/>
    <property type="project" value="UniProtKB-KW"/>
</dbReference>
<dbReference type="Gene3D" id="2.60.40.1730">
    <property type="entry name" value="tricorn interacting facor f3 domain"/>
    <property type="match status" value="1"/>
</dbReference>
<dbReference type="InterPro" id="IPR045357">
    <property type="entry name" value="Aminopeptidase_N-like_N"/>
</dbReference>
<feature type="compositionally biased region" description="Basic and acidic residues" evidence="12">
    <location>
        <begin position="1"/>
        <end position="16"/>
    </location>
</feature>
<reference evidence="14 15" key="1">
    <citation type="submission" date="2008-07" db="EMBL/GenBank/DDBJ databases">
        <authorList>
            <person name="El-Sayed N."/>
            <person name="Caler E."/>
            <person name="Inman J."/>
            <person name="Amedeo P."/>
            <person name="Hass B."/>
            <person name="Wortman J."/>
        </authorList>
    </citation>
    <scope>NUCLEOTIDE SEQUENCE [LARGE SCALE GENOMIC DNA]</scope>
    <source>
        <strain evidence="15">ATCC 50983 / TXsc</strain>
    </source>
</reference>
<sequence>MSNKLEESSVPHRGKEEEEESRTSTLLVNDADVLDTEEHNDDPSSLSEPLGMGRARMVHLDLDLAVDFESTRLVGRVDITCTPNTTGPCELVLDTRNLQIRQVYLVTAHPPIIPGVSAAYVLQELPYELAEDQKDPVLGTPLRITLPPTCLAGQQLFVRVVYATSSNSSALQFLTKEQTSGGKYPFLFSQCEAIHARAMIPLQDGCNCKVTYSARVRAPTELFCLMSAIRQTSGGHRCQFSGLWSAHTFRQDVAIPPYLIAIVCGELVGKRLGPRCTVWAENSVVDKAQWEFQETEKILHIAEELCGPYRFGVYDLFVVPPSFPYGGMENPCLTFVTPTLLAGDRSQVDVIAHEIAHSWSGNLVTNRNWEHFWLNEGMTCFIERKIVERCFGEERGALRAESGWQGLLQCVERIGPDHNFTCLVPDLSCGVDPDDSFSTVPYEKGASLLWYLQELVGGDEVFQPFVRKYFEVFAGSTVTTEQFANFFMQEFEGKISETPDWKKLFYTPGMPEYKPPYDVKPVEEAKALAAEWEEAAHNDVIPEVSGVRDWPSAKKCIMLNALINNGRFEDGRYAPEVVKKMNDAYGFLETNCEVRCDFIQLALSSGWNDAKKEAVKLLTEQGRMKFTRTLYRALFEVDPELARRTFEEHKLFYHPICRKMVQKDIGLGSDSE</sequence>
<keyword evidence="6 14" id="KW-0378">Hydrolase</keyword>
<keyword evidence="4" id="KW-0645">Protease</keyword>
<dbReference type="RefSeq" id="XP_002780646.1">
    <property type="nucleotide sequence ID" value="XM_002780600.1"/>
</dbReference>
<dbReference type="InterPro" id="IPR038502">
    <property type="entry name" value="M1_LTA-4_hydro/amino_C_sf"/>
</dbReference>
<name>C5KT91_PERM5</name>
<dbReference type="Gene3D" id="3.30.2010.30">
    <property type="match status" value="1"/>
</dbReference>
<evidence type="ECO:0000313" key="15">
    <source>
        <dbReference type="Proteomes" id="UP000007800"/>
    </source>
</evidence>
<evidence type="ECO:0000256" key="8">
    <source>
        <dbReference type="ARBA" id="ARBA00023049"/>
    </source>
</evidence>
<keyword evidence="5 11" id="KW-0479">Metal-binding</keyword>
<dbReference type="Proteomes" id="UP000007800">
    <property type="component" value="Unassembled WGS sequence"/>
</dbReference>
<feature type="binding site" evidence="11">
    <location>
        <position position="353"/>
    </location>
    <ligand>
        <name>Zn(2+)</name>
        <dbReference type="ChEBI" id="CHEBI:29105"/>
        <note>catalytic</note>
    </ligand>
</feature>
<keyword evidence="15" id="KW-1185">Reference proteome</keyword>
<feature type="region of interest" description="Disordered" evidence="12">
    <location>
        <begin position="1"/>
        <end position="50"/>
    </location>
</feature>
<dbReference type="CDD" id="cd09599">
    <property type="entry name" value="M1_LTA4H"/>
    <property type="match status" value="1"/>
</dbReference>
<feature type="binding site" evidence="11">
    <location>
        <position position="357"/>
    </location>
    <ligand>
        <name>Zn(2+)</name>
        <dbReference type="ChEBI" id="CHEBI:29105"/>
        <note>catalytic</note>
    </ligand>
</feature>
<dbReference type="OrthoDB" id="10031169at2759"/>
<accession>C5KT91</accession>
<feature type="binding site" evidence="11">
    <location>
        <position position="376"/>
    </location>
    <ligand>
        <name>Zn(2+)</name>
        <dbReference type="ChEBI" id="CHEBI:29105"/>
        <note>catalytic</note>
    </ligand>
</feature>
<evidence type="ECO:0000256" key="3">
    <source>
        <dbReference type="ARBA" id="ARBA00022490"/>
    </source>
</evidence>
<dbReference type="GeneID" id="9057793"/>
<evidence type="ECO:0000256" key="2">
    <source>
        <dbReference type="ARBA" id="ARBA00010136"/>
    </source>
</evidence>
<dbReference type="GO" id="GO:0006508">
    <property type="term" value="P:proteolysis"/>
    <property type="evidence" value="ECO:0007669"/>
    <property type="project" value="UniProtKB-KW"/>
</dbReference>
<dbReference type="GO" id="GO:0008270">
    <property type="term" value="F:zinc ion binding"/>
    <property type="evidence" value="ECO:0007669"/>
    <property type="project" value="InterPro"/>
</dbReference>
<dbReference type="MEROPS" id="M01.004"/>
<feature type="active site" description="Proton acceptor" evidence="9">
    <location>
        <position position="354"/>
    </location>
</feature>
<evidence type="ECO:0000256" key="5">
    <source>
        <dbReference type="ARBA" id="ARBA00022723"/>
    </source>
</evidence>
<evidence type="ECO:0000256" key="12">
    <source>
        <dbReference type="SAM" id="MobiDB-lite"/>
    </source>
</evidence>
<comment type="cofactor">
    <cofactor evidence="11">
        <name>Zn(2+)</name>
        <dbReference type="ChEBI" id="CHEBI:29105"/>
    </cofactor>
    <text evidence="11">Binds 1 zinc ion per subunit.</text>
</comment>
<feature type="binding site" evidence="10">
    <location>
        <begin position="623"/>
        <end position="625"/>
    </location>
    <ligand>
        <name>a peptide</name>
        <dbReference type="ChEBI" id="CHEBI:60466"/>
    </ligand>
</feature>
<dbReference type="AlphaFoldDB" id="C5KT91"/>
<dbReference type="InterPro" id="IPR014782">
    <property type="entry name" value="Peptidase_M1_dom"/>
</dbReference>
<dbReference type="InterPro" id="IPR016024">
    <property type="entry name" value="ARM-type_fold"/>
</dbReference>
<evidence type="ECO:0000256" key="11">
    <source>
        <dbReference type="PIRSR" id="PIRSR634015-3"/>
    </source>
</evidence>
<dbReference type="InterPro" id="IPR001930">
    <property type="entry name" value="Peptidase_M1"/>
</dbReference>